<proteinExistence type="predicted"/>
<name>A0A9P8I976_MORAP</name>
<sequence>MLPELDRLIASHLDRTTLASAARVCKLWHSIFNPVLWKRLSLKHVADDDDRDDEFNFISRRTPPASSLPSLPSSCSSTWSSLSAEDDSNLSSSHAASTAPLYAAPFSSLTLLQQAFLHTSRNKVLKGLIHYGHLVQELLATGITDQELPLLAVLCPSLRVLELEGGRYTVESLTELFQKRKASIQIVRFKHCVQLRDIFQPLAHLENLREFELYGSCVGNTINSPNFFEHDLFPVLRRCPRLRSIVIEQVYIIDQNIVQGEDEGGGGGDDALIGNAMTMIPPLTTSATAPVLSSTSILSAQLRSSRLGTVPHYATLPLRPGSSSLKSLVLDCGDIPDSVIMALLKRCPLLEQLSLDWSRELTDASLRSFQYICPNITEISLSRCAQLSTEGFQTLFKSYPGLISLDLNGNILSDLVLEELSRTCQFLQHLSINACQNVTDLGVQAVLMNCSCLKYFSMRQVASLSSLLFDDIMMPSNNSSILYPVLELASSLPSYLSGSLDSIVEEFTGGSSLPSSATTAGLFDSSRRLVTPRPWACRWTLQSLLLPELVLPSRAVIERFQRQQALLSRGTELWEQPSGDLLIQTRLQQIDTLKHLTLGGHNLDLRVVLDGLHRPRELENLRITKLKRAITWADAQWLIETAAPRLKRLAVPVFGNRNVTDWIEDQRPGLLSSEKFW</sequence>
<dbReference type="InterPro" id="IPR036047">
    <property type="entry name" value="F-box-like_dom_sf"/>
</dbReference>
<dbReference type="Gene3D" id="1.20.1280.50">
    <property type="match status" value="1"/>
</dbReference>
<dbReference type="InterPro" id="IPR001810">
    <property type="entry name" value="F-box_dom"/>
</dbReference>
<dbReference type="GO" id="GO:0031146">
    <property type="term" value="P:SCF-dependent proteasomal ubiquitin-dependent protein catabolic process"/>
    <property type="evidence" value="ECO:0007669"/>
    <property type="project" value="TreeGrafter"/>
</dbReference>
<protein>
    <recommendedName>
        <fullName evidence="1">F-box domain-containing protein</fullName>
    </recommendedName>
</protein>
<feature type="domain" description="F-box" evidence="1">
    <location>
        <begin position="8"/>
        <end position="42"/>
    </location>
</feature>
<gene>
    <name evidence="2" type="ORF">KVV02_000417</name>
</gene>
<dbReference type="Proteomes" id="UP000717515">
    <property type="component" value="Unassembled WGS sequence"/>
</dbReference>
<evidence type="ECO:0000259" key="1">
    <source>
        <dbReference type="Pfam" id="PF12937"/>
    </source>
</evidence>
<comment type="caution">
    <text evidence="2">The sequence shown here is derived from an EMBL/GenBank/DDBJ whole genome shotgun (WGS) entry which is preliminary data.</text>
</comment>
<dbReference type="PANTHER" id="PTHR13318">
    <property type="entry name" value="PARTNER OF PAIRED, ISOFORM B-RELATED"/>
    <property type="match status" value="1"/>
</dbReference>
<dbReference type="EMBL" id="JAIFTL010000004">
    <property type="protein sequence ID" value="KAG9327468.1"/>
    <property type="molecule type" value="Genomic_DNA"/>
</dbReference>
<dbReference type="InterPro" id="IPR032675">
    <property type="entry name" value="LRR_dom_sf"/>
</dbReference>
<dbReference type="SUPFAM" id="SSF81383">
    <property type="entry name" value="F-box domain"/>
    <property type="match status" value="1"/>
</dbReference>
<dbReference type="Gene3D" id="3.80.10.10">
    <property type="entry name" value="Ribonuclease Inhibitor"/>
    <property type="match status" value="1"/>
</dbReference>
<dbReference type="SUPFAM" id="SSF52047">
    <property type="entry name" value="RNI-like"/>
    <property type="match status" value="1"/>
</dbReference>
<evidence type="ECO:0000313" key="2">
    <source>
        <dbReference type="EMBL" id="KAG9327468.1"/>
    </source>
</evidence>
<evidence type="ECO:0000313" key="3">
    <source>
        <dbReference type="Proteomes" id="UP000717515"/>
    </source>
</evidence>
<dbReference type="Pfam" id="PF12937">
    <property type="entry name" value="F-box-like"/>
    <property type="match status" value="1"/>
</dbReference>
<accession>A0A9P8I976</accession>
<organism evidence="2 3">
    <name type="scientific">Mortierella alpina</name>
    <name type="common">Oleaginous fungus</name>
    <name type="synonym">Mortierella renispora</name>
    <dbReference type="NCBI Taxonomy" id="64518"/>
    <lineage>
        <taxon>Eukaryota</taxon>
        <taxon>Fungi</taxon>
        <taxon>Fungi incertae sedis</taxon>
        <taxon>Mucoromycota</taxon>
        <taxon>Mortierellomycotina</taxon>
        <taxon>Mortierellomycetes</taxon>
        <taxon>Mortierellales</taxon>
        <taxon>Mortierellaceae</taxon>
        <taxon>Mortierella</taxon>
    </lineage>
</organism>
<dbReference type="SMART" id="SM00367">
    <property type="entry name" value="LRR_CC"/>
    <property type="match status" value="3"/>
</dbReference>
<reference evidence="2" key="1">
    <citation type="submission" date="2021-07" db="EMBL/GenBank/DDBJ databases">
        <title>Draft genome of Mortierella alpina, strain LL118, isolated from an aspen leaf litter sample.</title>
        <authorList>
            <person name="Yang S."/>
            <person name="Vinatzer B.A."/>
        </authorList>
    </citation>
    <scope>NUCLEOTIDE SEQUENCE</scope>
    <source>
        <strain evidence="2">LL118</strain>
    </source>
</reference>
<dbReference type="AlphaFoldDB" id="A0A9P8I976"/>
<dbReference type="InterPro" id="IPR006553">
    <property type="entry name" value="Leu-rich_rpt_Cys-con_subtyp"/>
</dbReference>
<dbReference type="GO" id="GO:0019005">
    <property type="term" value="C:SCF ubiquitin ligase complex"/>
    <property type="evidence" value="ECO:0007669"/>
    <property type="project" value="TreeGrafter"/>
</dbReference>
<dbReference type="PANTHER" id="PTHR13318:SF247">
    <property type="entry name" value="GH16156P"/>
    <property type="match status" value="1"/>
</dbReference>